<accession>A0A8H7SL15</accession>
<keyword evidence="2" id="KW-1185">Reference proteome</keyword>
<reference evidence="1" key="1">
    <citation type="submission" date="2021-01" db="EMBL/GenBank/DDBJ databases">
        <title>Metabolic potential, ecology and presence of endohyphal bacteria is reflected in genomic diversity of Mucoromycotina.</title>
        <authorList>
            <person name="Muszewska A."/>
            <person name="Okrasinska A."/>
            <person name="Steczkiewicz K."/>
            <person name="Drgas O."/>
            <person name="Orlowska M."/>
            <person name="Perlinska-Lenart U."/>
            <person name="Aleksandrzak-Piekarczyk T."/>
            <person name="Szatraj K."/>
            <person name="Zielenkiewicz U."/>
            <person name="Pilsyk S."/>
            <person name="Malc E."/>
            <person name="Mieczkowski P."/>
            <person name="Kruszewska J.S."/>
            <person name="Biernat P."/>
            <person name="Pawlowska J."/>
        </authorList>
    </citation>
    <scope>NUCLEOTIDE SEQUENCE</scope>
    <source>
        <strain evidence="1">WA0000018081</strain>
    </source>
</reference>
<dbReference type="AlphaFoldDB" id="A0A8H7SL15"/>
<protein>
    <submittedName>
        <fullName evidence="1">Uncharacterized protein</fullName>
    </submittedName>
</protein>
<gene>
    <name evidence="1" type="ORF">INT48_002738</name>
</gene>
<evidence type="ECO:0000313" key="1">
    <source>
        <dbReference type="EMBL" id="KAG2230313.1"/>
    </source>
</evidence>
<feature type="non-terminal residue" evidence="1">
    <location>
        <position position="1"/>
    </location>
</feature>
<dbReference type="EMBL" id="JAEPRE010000209">
    <property type="protein sequence ID" value="KAG2230313.1"/>
    <property type="molecule type" value="Genomic_DNA"/>
</dbReference>
<proteinExistence type="predicted"/>
<evidence type="ECO:0000313" key="2">
    <source>
        <dbReference type="Proteomes" id="UP000613177"/>
    </source>
</evidence>
<name>A0A8H7SL15_9FUNG</name>
<comment type="caution">
    <text evidence="1">The sequence shown here is derived from an EMBL/GenBank/DDBJ whole genome shotgun (WGS) entry which is preliminary data.</text>
</comment>
<dbReference type="Proteomes" id="UP000613177">
    <property type="component" value="Unassembled WGS sequence"/>
</dbReference>
<sequence length="878" mass="102093">LQSCITYDIHKLNVLSYGEQTSSAYNRNNKDTVLVDRFMERLHQLFKKDKNSWDQDDLFSLKAISDFIRLVVKKLMNILNEESDGINVFHYVFILPSDWEEEIKEVLIRPLFVQANLILKDDHKDRLLFCSDIESICYRLTNWSKLGVFLERGKDTIICRLIFNEQDQVLIKMDLISVANPLFDHADSILFPKVVRSNSFSLTRDDINNAIREFLKIDFSFIVKKKIKDIVMKSLSESEDTDLMKPLIISTDGWKLDKRQKAFVESLCFFDICKETSKARHNTIKDLLLNNVVKDYSLMIFIDQCSSKVKLDLDMLNWSKYMLEYYRISFNDKITVHEINSLKVIDHEIVTVGAGYYAFDAIYNSDIYCRPRIIENPATSSSIFLKSKPNAILNLDISLESTLLSFSLLDENGLIKQIWKNDYFVTDIRFITLMEKYIVGYSGNEDELEKSIMADTETIFNIESNTKDLKLVTIAGCNVDTKIGYAITIEKNILNCLFGTKENLEDDIYTCGLIDRNDDCKKLRITTQGEDLLPVIQKYSKVHFPLKSFFLIAQLHETYIQLTLNQVVTESSLNDDGDQEAIILQDEIIYIRNIYDSLCLNMWNNIVEDNSLIQLCDTHNDYNERELLEIFSFENEIEFTSNLKQYIFNNILHKTSIMQFTEKIAFRPILMKVLKDETDQFMYEQEIDTPYYIIPKLPNQLFQHALQQRPFSYKGFKVGILHHVYSENYCFNIGRALGKNCCLYKNMRYDIKTIEINDEVSFLLLKKGDIISSGNTSRVFYLISQDNPFDGRIRYFKSKKMCNLRPDTTITFEDTAKMTVGPIIRPKESKSGQEIPVIISTVYKGYSFSLSLAAKTVGEEMKVTHLTKFAEPMTLARF</sequence>
<organism evidence="1 2">
    <name type="scientific">Thamnidium elegans</name>
    <dbReference type="NCBI Taxonomy" id="101142"/>
    <lineage>
        <taxon>Eukaryota</taxon>
        <taxon>Fungi</taxon>
        <taxon>Fungi incertae sedis</taxon>
        <taxon>Mucoromycota</taxon>
        <taxon>Mucoromycotina</taxon>
        <taxon>Mucoromycetes</taxon>
        <taxon>Mucorales</taxon>
        <taxon>Mucorineae</taxon>
        <taxon>Mucoraceae</taxon>
        <taxon>Thamnidium</taxon>
    </lineage>
</organism>